<dbReference type="InParanoid" id="E9E3U5"/>
<dbReference type="OMA" id="CHDNTVA"/>
<dbReference type="HOGENOM" id="CLU_144298_0_0_1"/>
<sequence>MADHFRIWTDRKNNSVEGHTRTGILTFENKVIWGPVNCHDNTERLRVALHEADHRFDMILTPKQNTVEGHTRFISVRNSAGRVTLDRLSTHDNMDTLVAAVNAARAIAGPPG</sequence>
<gene>
    <name evidence="1" type="ORF">MAC_04543</name>
</gene>
<dbReference type="AlphaFoldDB" id="E9E3U5"/>
<evidence type="ECO:0000313" key="2">
    <source>
        <dbReference type="Proteomes" id="UP000002499"/>
    </source>
</evidence>
<reference evidence="1 2" key="1">
    <citation type="journal article" date="2011" name="PLoS Genet.">
        <title>Genome sequencing and comparative transcriptomics of the model entomopathogenic fungi Metarhizium anisopliae and M. acridum.</title>
        <authorList>
            <person name="Gao Q."/>
            <person name="Jin K."/>
            <person name="Ying S.H."/>
            <person name="Zhang Y."/>
            <person name="Xiao G."/>
            <person name="Shang Y."/>
            <person name="Duan Z."/>
            <person name="Hu X."/>
            <person name="Xie X.Q."/>
            <person name="Zhou G."/>
            <person name="Peng G."/>
            <person name="Luo Z."/>
            <person name="Huang W."/>
            <person name="Wang B."/>
            <person name="Fang W."/>
            <person name="Wang S."/>
            <person name="Zhong Y."/>
            <person name="Ma L.J."/>
            <person name="St Leger R.J."/>
            <person name="Zhao G.P."/>
            <person name="Pei Y."/>
            <person name="Feng M.G."/>
            <person name="Xia Y."/>
            <person name="Wang C."/>
        </authorList>
    </citation>
    <scope>NUCLEOTIDE SEQUENCE [LARGE SCALE GENOMIC DNA]</scope>
    <source>
        <strain evidence="1 2">CQMa 102</strain>
    </source>
</reference>
<keyword evidence="2" id="KW-1185">Reference proteome</keyword>
<organism evidence="2">
    <name type="scientific">Metarhizium acridum (strain CQMa 102)</name>
    <dbReference type="NCBI Taxonomy" id="655827"/>
    <lineage>
        <taxon>Eukaryota</taxon>
        <taxon>Fungi</taxon>
        <taxon>Dikarya</taxon>
        <taxon>Ascomycota</taxon>
        <taxon>Pezizomycotina</taxon>
        <taxon>Sordariomycetes</taxon>
        <taxon>Hypocreomycetidae</taxon>
        <taxon>Hypocreales</taxon>
        <taxon>Clavicipitaceae</taxon>
        <taxon>Metarhizium</taxon>
    </lineage>
</organism>
<dbReference type="Proteomes" id="UP000002499">
    <property type="component" value="Unassembled WGS sequence"/>
</dbReference>
<protein>
    <submittedName>
        <fullName evidence="1">Uncharacterized protein</fullName>
    </submittedName>
</protein>
<proteinExistence type="predicted"/>
<name>E9E3U5_METAQ</name>
<evidence type="ECO:0000313" key="1">
    <source>
        <dbReference type="EMBL" id="EFY89357.1"/>
    </source>
</evidence>
<dbReference type="eggNOG" id="ENOG502RMNT">
    <property type="taxonomic scope" value="Eukaryota"/>
</dbReference>
<dbReference type="EMBL" id="GL698500">
    <property type="protein sequence ID" value="EFY89357.1"/>
    <property type="molecule type" value="Genomic_DNA"/>
</dbReference>
<dbReference type="OrthoDB" id="4524829at2759"/>
<accession>E9E3U5</accession>